<organism evidence="2 3">
    <name type="scientific">Trichlorobacter thiogenes</name>
    <dbReference type="NCBI Taxonomy" id="115783"/>
    <lineage>
        <taxon>Bacteria</taxon>
        <taxon>Pseudomonadati</taxon>
        <taxon>Thermodesulfobacteriota</taxon>
        <taxon>Desulfuromonadia</taxon>
        <taxon>Geobacterales</taxon>
        <taxon>Geobacteraceae</taxon>
        <taxon>Trichlorobacter</taxon>
    </lineage>
</organism>
<reference evidence="3" key="1">
    <citation type="submission" date="2017-02" db="EMBL/GenBank/DDBJ databases">
        <authorList>
            <person name="Varghese N."/>
            <person name="Submissions S."/>
        </authorList>
    </citation>
    <scope>NUCLEOTIDE SEQUENCE [LARGE SCALE GENOMIC DNA]</scope>
    <source>
        <strain evidence="3">ATCC BAA-34</strain>
    </source>
</reference>
<evidence type="ECO:0000256" key="1">
    <source>
        <dbReference type="ARBA" id="ARBA00023284"/>
    </source>
</evidence>
<proteinExistence type="predicted"/>
<evidence type="ECO:0000313" key="3">
    <source>
        <dbReference type="Proteomes" id="UP000190102"/>
    </source>
</evidence>
<dbReference type="STRING" id="115783.SAMN02745119_02030"/>
<dbReference type="Pfam" id="PF10262">
    <property type="entry name" value="Rdx"/>
    <property type="match status" value="1"/>
</dbReference>
<dbReference type="RefSeq" id="WP_078790312.1">
    <property type="nucleotide sequence ID" value="NZ_FUWR01000010.1"/>
</dbReference>
<evidence type="ECO:0008006" key="4">
    <source>
        <dbReference type="Google" id="ProtNLM"/>
    </source>
</evidence>
<evidence type="ECO:0000313" key="2">
    <source>
        <dbReference type="EMBL" id="SJZ92491.1"/>
    </source>
</evidence>
<dbReference type="Proteomes" id="UP000190102">
    <property type="component" value="Unassembled WGS sequence"/>
</dbReference>
<gene>
    <name evidence="2" type="ORF">SAMN02745119_02030</name>
</gene>
<dbReference type="InterPro" id="IPR011893">
    <property type="entry name" value="Selenoprotein_Rdx-typ"/>
</dbReference>
<dbReference type="EMBL" id="FUWR01000010">
    <property type="protein sequence ID" value="SJZ92491.1"/>
    <property type="molecule type" value="Genomic_DNA"/>
</dbReference>
<keyword evidence="3" id="KW-1185">Reference proteome</keyword>
<name>A0A1T4PMA9_9BACT</name>
<accession>A0A1T4PMA9</accession>
<keyword evidence="1" id="KW-0676">Redox-active center</keyword>
<protein>
    <recommendedName>
        <fullName evidence="4">Selenoprotein W-related protein</fullName>
    </recommendedName>
</protein>
<dbReference type="OrthoDB" id="5406053at2"/>
<dbReference type="AlphaFoldDB" id="A0A1T4PMA9"/>
<dbReference type="Gene3D" id="3.40.30.10">
    <property type="entry name" value="Glutaredoxin"/>
    <property type="match status" value="1"/>
</dbReference>
<sequence>MAAGLAAELEKNLEDVIVEIERGPKQSELAVLVDGEQIFSRLEQMRYPTVPELIVACRSRQ</sequence>